<evidence type="ECO:0000256" key="3">
    <source>
        <dbReference type="ARBA" id="ARBA00022692"/>
    </source>
</evidence>
<evidence type="ECO:0000256" key="2">
    <source>
        <dbReference type="ARBA" id="ARBA00022475"/>
    </source>
</evidence>
<feature type="transmembrane region" description="Helical" evidence="9">
    <location>
        <begin position="401"/>
        <end position="423"/>
    </location>
</feature>
<keyword evidence="7" id="KW-0186">Copper</keyword>
<keyword evidence="13" id="KW-1185">Reference proteome</keyword>
<feature type="transmembrane region" description="Helical" evidence="9">
    <location>
        <begin position="278"/>
        <end position="305"/>
    </location>
</feature>
<evidence type="ECO:0000256" key="5">
    <source>
        <dbReference type="ARBA" id="ARBA00022729"/>
    </source>
</evidence>
<dbReference type="InterPro" id="IPR032694">
    <property type="entry name" value="CopC/D"/>
</dbReference>
<comment type="caution">
    <text evidence="12">The sequence shown here is derived from an EMBL/GenBank/DDBJ whole genome shotgun (WGS) entry which is preliminary data.</text>
</comment>
<keyword evidence="5" id="KW-0732">Signal</keyword>
<gene>
    <name evidence="12" type="ORF">J42TS3_18310</name>
</gene>
<feature type="transmembrane region" description="Helical" evidence="9">
    <location>
        <begin position="247"/>
        <end position="266"/>
    </location>
</feature>
<evidence type="ECO:0000256" key="9">
    <source>
        <dbReference type="SAM" id="Phobius"/>
    </source>
</evidence>
<feature type="transmembrane region" description="Helical" evidence="9">
    <location>
        <begin position="317"/>
        <end position="337"/>
    </location>
</feature>
<evidence type="ECO:0000259" key="11">
    <source>
        <dbReference type="Pfam" id="PF05425"/>
    </source>
</evidence>
<proteinExistence type="predicted"/>
<keyword evidence="6 9" id="KW-1133">Transmembrane helix</keyword>
<dbReference type="SUPFAM" id="SSF81296">
    <property type="entry name" value="E set domains"/>
    <property type="match status" value="1"/>
</dbReference>
<protein>
    <submittedName>
        <fullName evidence="12">Copper resistance protein</fullName>
    </submittedName>
</protein>
<evidence type="ECO:0000256" key="8">
    <source>
        <dbReference type="ARBA" id="ARBA00023136"/>
    </source>
</evidence>
<evidence type="ECO:0000256" key="4">
    <source>
        <dbReference type="ARBA" id="ARBA00022723"/>
    </source>
</evidence>
<organism evidence="12 13">
    <name type="scientific">Paenibacillus vini</name>
    <dbReference type="NCBI Taxonomy" id="1476024"/>
    <lineage>
        <taxon>Bacteria</taxon>
        <taxon>Bacillati</taxon>
        <taxon>Bacillota</taxon>
        <taxon>Bacilli</taxon>
        <taxon>Bacillales</taxon>
        <taxon>Paenibacillaceae</taxon>
        <taxon>Paenibacillus</taxon>
    </lineage>
</organism>
<evidence type="ECO:0000313" key="13">
    <source>
        <dbReference type="Proteomes" id="UP000679992"/>
    </source>
</evidence>
<dbReference type="InterPro" id="IPR014755">
    <property type="entry name" value="Cu-Rt/internalin_Ig-like"/>
</dbReference>
<keyword evidence="2" id="KW-1003">Cell membrane</keyword>
<keyword evidence="8 9" id="KW-0472">Membrane</keyword>
<feature type="domain" description="CopC" evidence="10">
    <location>
        <begin position="31"/>
        <end position="127"/>
    </location>
</feature>
<feature type="transmembrane region" description="Helical" evidence="9">
    <location>
        <begin position="435"/>
        <end position="454"/>
    </location>
</feature>
<name>A0ABQ4M9Y3_9BACL</name>
<dbReference type="PROSITE" id="PS51257">
    <property type="entry name" value="PROKAR_LIPOPROTEIN"/>
    <property type="match status" value="1"/>
</dbReference>
<feature type="domain" description="Copper resistance protein D" evidence="11">
    <location>
        <begin position="361"/>
        <end position="453"/>
    </location>
</feature>
<keyword evidence="3 9" id="KW-0812">Transmembrane</keyword>
<comment type="subcellular location">
    <subcellularLocation>
        <location evidence="1">Cell membrane</location>
        <topology evidence="1">Multi-pass membrane protein</topology>
    </subcellularLocation>
</comment>
<feature type="transmembrane region" description="Helical" evidence="9">
    <location>
        <begin position="366"/>
        <end position="389"/>
    </location>
</feature>
<dbReference type="Proteomes" id="UP000679992">
    <property type="component" value="Unassembled WGS sequence"/>
</dbReference>
<dbReference type="PANTHER" id="PTHR34820">
    <property type="entry name" value="INNER MEMBRANE PROTEIN YEBZ"/>
    <property type="match status" value="1"/>
</dbReference>
<feature type="transmembrane region" description="Helical" evidence="9">
    <location>
        <begin position="194"/>
        <end position="212"/>
    </location>
</feature>
<dbReference type="InterPro" id="IPR008457">
    <property type="entry name" value="Cu-R_CopD_dom"/>
</dbReference>
<evidence type="ECO:0000256" key="1">
    <source>
        <dbReference type="ARBA" id="ARBA00004651"/>
    </source>
</evidence>
<dbReference type="InterPro" id="IPR014756">
    <property type="entry name" value="Ig_E-set"/>
</dbReference>
<feature type="transmembrane region" description="Helical" evidence="9">
    <location>
        <begin position="156"/>
        <end position="174"/>
    </location>
</feature>
<dbReference type="Pfam" id="PF04234">
    <property type="entry name" value="CopC"/>
    <property type="match status" value="1"/>
</dbReference>
<keyword evidence="4" id="KW-0479">Metal-binding</keyword>
<dbReference type="Pfam" id="PF05425">
    <property type="entry name" value="CopD"/>
    <property type="match status" value="1"/>
</dbReference>
<evidence type="ECO:0000313" key="12">
    <source>
        <dbReference type="EMBL" id="GIP52796.1"/>
    </source>
</evidence>
<dbReference type="PANTHER" id="PTHR34820:SF4">
    <property type="entry name" value="INNER MEMBRANE PROTEIN YEBZ"/>
    <property type="match status" value="1"/>
</dbReference>
<accession>A0ABQ4M9Y3</accession>
<evidence type="ECO:0000259" key="10">
    <source>
        <dbReference type="Pfam" id="PF04234"/>
    </source>
</evidence>
<dbReference type="EMBL" id="BOSL01000004">
    <property type="protein sequence ID" value="GIP52796.1"/>
    <property type="molecule type" value="Genomic_DNA"/>
</dbReference>
<dbReference type="Gene3D" id="2.60.40.1220">
    <property type="match status" value="1"/>
</dbReference>
<sequence length="572" mass="61382">MRLKKYKPYVIVLILALACWAGVIPEYASAHAYVVSSSPSSGEVLEKSPESIFIQFDEEIEPAFYSLQVLSPSGERLDKKDAAIDPSRPDRLVAGLTPGLVDGIYTIKWKVVSSDGHPVSGTLAFQIGNPGAGSVPIVTSDNQVPSPEWSLLLIRWLWYAGMTLTTGTLLFQLFLLPRSARINGIPFKTKRSKLLLNLGIVLAATGIIASLPQQTASNAGVSWTSALSADLISETLQYTGFGTIWKIQLALLALLAFASLLWMRIGNIRHPRETDIRLSVYAAWAAMAFSQGLMLSKAFIGHAAAAEGKALAVTADYLHLSAASLWLGGLLAIVFLLPEAAAKASSPEEVASGQRPLAYWQAVSRFSALASASVAVLLISGIYGTVIHIPSLSALFQTGYGLALLAKIAVFLFMLGLAFTGFLRGRRRSRPLGRGVWVELALGFIVLALAAVLANQPPPSTAAGLPDRLEATVQGHKITLEVTPRTIGKNHFVIKLQDPDGKPMEQVEQVTLSLTSLEMDMGLIEVVMPGGSSELEADGIITMGGDWNVQVHILLKSLESLDHDFTLHVDSN</sequence>
<dbReference type="RefSeq" id="WP_213654508.1">
    <property type="nucleotide sequence ID" value="NZ_BOSL01000004.1"/>
</dbReference>
<evidence type="ECO:0000256" key="6">
    <source>
        <dbReference type="ARBA" id="ARBA00022989"/>
    </source>
</evidence>
<dbReference type="InterPro" id="IPR007348">
    <property type="entry name" value="CopC_dom"/>
</dbReference>
<evidence type="ECO:0000256" key="7">
    <source>
        <dbReference type="ARBA" id="ARBA00023008"/>
    </source>
</evidence>
<reference evidence="12 13" key="1">
    <citation type="submission" date="2021-03" db="EMBL/GenBank/DDBJ databases">
        <title>Antimicrobial resistance genes in bacteria isolated from Japanese honey, and their potential for conferring macrolide and lincosamide resistance in the American foulbrood pathogen Paenibacillus larvae.</title>
        <authorList>
            <person name="Okamoto M."/>
            <person name="Kumagai M."/>
            <person name="Kanamori H."/>
            <person name="Takamatsu D."/>
        </authorList>
    </citation>
    <scope>NUCLEOTIDE SEQUENCE [LARGE SCALE GENOMIC DNA]</scope>
    <source>
        <strain evidence="12 13">J42TS3</strain>
    </source>
</reference>